<dbReference type="PANTHER" id="PTHR30244">
    <property type="entry name" value="TRANSAMINASE"/>
    <property type="match status" value="1"/>
</dbReference>
<dbReference type="EC" id="2.6.1.100" evidence="6"/>
<dbReference type="Proteomes" id="UP000245974">
    <property type="component" value="Unassembled WGS sequence"/>
</dbReference>
<dbReference type="GO" id="GO:0000271">
    <property type="term" value="P:polysaccharide biosynthetic process"/>
    <property type="evidence" value="ECO:0007669"/>
    <property type="project" value="TreeGrafter"/>
</dbReference>
<evidence type="ECO:0000256" key="3">
    <source>
        <dbReference type="PIRSR" id="PIRSR000390-1"/>
    </source>
</evidence>
<dbReference type="GO" id="GO:0030170">
    <property type="term" value="F:pyridoxal phosphate binding"/>
    <property type="evidence" value="ECO:0007669"/>
    <property type="project" value="TreeGrafter"/>
</dbReference>
<reference evidence="7" key="1">
    <citation type="submission" date="2018-03" db="EMBL/GenBank/DDBJ databases">
        <authorList>
            <person name="Blom J."/>
        </authorList>
    </citation>
    <scope>NUCLEOTIDE SEQUENCE [LARGE SCALE GENOMIC DNA]</scope>
    <source>
        <strain evidence="7">KPC-SM-21</strain>
    </source>
</reference>
<evidence type="ECO:0000256" key="5">
    <source>
        <dbReference type="RuleBase" id="RU004508"/>
    </source>
</evidence>
<organism evidence="6 7">
    <name type="scientific">Acinetobacter stercoris</name>
    <dbReference type="NCBI Taxonomy" id="2126983"/>
    <lineage>
        <taxon>Bacteria</taxon>
        <taxon>Pseudomonadati</taxon>
        <taxon>Pseudomonadota</taxon>
        <taxon>Gammaproteobacteria</taxon>
        <taxon>Moraxellales</taxon>
        <taxon>Moraxellaceae</taxon>
        <taxon>Acinetobacter</taxon>
    </lineage>
</organism>
<dbReference type="SUPFAM" id="SSF53383">
    <property type="entry name" value="PLP-dependent transferases"/>
    <property type="match status" value="1"/>
</dbReference>
<dbReference type="InterPro" id="IPR000653">
    <property type="entry name" value="DegT/StrS_aminotransferase"/>
</dbReference>
<comment type="similarity">
    <text evidence="2 5">Belongs to the DegT/DnrJ/EryC1 family.</text>
</comment>
<keyword evidence="7" id="KW-1185">Reference proteome</keyword>
<evidence type="ECO:0000256" key="4">
    <source>
        <dbReference type="PIRSR" id="PIRSR000390-2"/>
    </source>
</evidence>
<gene>
    <name evidence="6" type="primary">btrR</name>
    <name evidence="6" type="ORF">KPC_2148</name>
</gene>
<dbReference type="InterPro" id="IPR015422">
    <property type="entry name" value="PyrdxlP-dep_Trfase_small"/>
</dbReference>
<keyword evidence="6" id="KW-0032">Aminotransferase</keyword>
<evidence type="ECO:0000313" key="7">
    <source>
        <dbReference type="Proteomes" id="UP000245974"/>
    </source>
</evidence>
<keyword evidence="6" id="KW-0808">Transferase</keyword>
<evidence type="ECO:0000313" key="6">
    <source>
        <dbReference type="EMBL" id="SPL70970.1"/>
    </source>
</evidence>
<dbReference type="InterPro" id="IPR015424">
    <property type="entry name" value="PyrdxlP-dep_Trfase"/>
</dbReference>
<dbReference type="InParanoid" id="A0A2U3MZW2"/>
<feature type="active site" description="Proton acceptor" evidence="3">
    <location>
        <position position="174"/>
    </location>
</feature>
<evidence type="ECO:0000256" key="1">
    <source>
        <dbReference type="ARBA" id="ARBA00022898"/>
    </source>
</evidence>
<accession>A0A2U3MZW2</accession>
<dbReference type="Gene3D" id="3.40.640.10">
    <property type="entry name" value="Type I PLP-dependent aspartate aminotransferase-like (Major domain)"/>
    <property type="match status" value="1"/>
</dbReference>
<dbReference type="OrthoDB" id="9804264at2"/>
<dbReference type="PANTHER" id="PTHR30244:SF34">
    <property type="entry name" value="DTDP-4-AMINO-4,6-DIDEOXYGALACTOSE TRANSAMINASE"/>
    <property type="match status" value="1"/>
</dbReference>
<feature type="modified residue" description="N6-(pyridoxal phosphate)lysine" evidence="4">
    <location>
        <position position="174"/>
    </location>
</feature>
<keyword evidence="1 4" id="KW-0663">Pyridoxal phosphate</keyword>
<dbReference type="GO" id="GO:0008483">
    <property type="term" value="F:transaminase activity"/>
    <property type="evidence" value="ECO:0007669"/>
    <property type="project" value="UniProtKB-KW"/>
</dbReference>
<dbReference type="PIRSF" id="PIRSF000390">
    <property type="entry name" value="PLP_StrS"/>
    <property type="match status" value="1"/>
</dbReference>
<name>A0A2U3MZW2_9GAMM</name>
<dbReference type="Pfam" id="PF01041">
    <property type="entry name" value="DegT_DnrJ_EryC1"/>
    <property type="match status" value="1"/>
</dbReference>
<dbReference type="Gene3D" id="3.90.1150.10">
    <property type="entry name" value="Aspartate Aminotransferase, domain 1"/>
    <property type="match status" value="1"/>
</dbReference>
<evidence type="ECO:0000256" key="2">
    <source>
        <dbReference type="ARBA" id="ARBA00037999"/>
    </source>
</evidence>
<proteinExistence type="inferred from homology"/>
<dbReference type="AlphaFoldDB" id="A0A2U3MZW2"/>
<protein>
    <submittedName>
        <fullName evidence="6">L-glutamine:2-deoxy-scyllo-inosose aminotransferase</fullName>
        <ecNumber evidence="6">2.6.1.100</ecNumber>
    </submittedName>
</protein>
<dbReference type="RefSeq" id="WP_121974420.1">
    <property type="nucleotide sequence ID" value="NZ_OOGT01000094.1"/>
</dbReference>
<dbReference type="EMBL" id="OOGT01000094">
    <property type="protein sequence ID" value="SPL70970.1"/>
    <property type="molecule type" value="Genomic_DNA"/>
</dbReference>
<sequence length="404" mass="45614">MKPEIPPTNGLALYFKDLNPFNHQQDLASCISALLNIPKPALTCSGTAALIIALETLKELYPQKTQVIIPAWTCPLVALAIEKIGLIPILCDLEKNHFKFDLHDLKQKNNISTLAIIVTHFAGLVYDLTDLKYIAQQHNTYLIEDAAQAMGAKYNHQSVGLQGDIAFFSLAFGKGLTSAEGGILFSIRPELQKKIHKKASKVPMLKDWEFKRSIELFGYTLLYRPSTLSWIYGHHLRKYLKENNEIAAVGDDFNQEDIPIHQLGKWRSHVAAHAANRLPEHWNQAHLQAKKRIEQLRKLPHLTIFDEESSTTATFPFILILAEHKKITDAILAALWTGGLGITKLFVRAIPDYPALKHLHSSVPNAIDFAERSFTITNSAWLDDQNFNKILKTIEMITLQYDLI</sequence>
<dbReference type="InterPro" id="IPR015421">
    <property type="entry name" value="PyrdxlP-dep_Trfase_major"/>
</dbReference>